<dbReference type="AlphaFoldDB" id="A0A565BFG4"/>
<dbReference type="EMBL" id="CABITT030000003">
    <property type="protein sequence ID" value="VVA99915.1"/>
    <property type="molecule type" value="Genomic_DNA"/>
</dbReference>
<organism evidence="1 2">
    <name type="scientific">Arabis nemorensis</name>
    <dbReference type="NCBI Taxonomy" id="586526"/>
    <lineage>
        <taxon>Eukaryota</taxon>
        <taxon>Viridiplantae</taxon>
        <taxon>Streptophyta</taxon>
        <taxon>Embryophyta</taxon>
        <taxon>Tracheophyta</taxon>
        <taxon>Spermatophyta</taxon>
        <taxon>Magnoliopsida</taxon>
        <taxon>eudicotyledons</taxon>
        <taxon>Gunneridae</taxon>
        <taxon>Pentapetalae</taxon>
        <taxon>rosids</taxon>
        <taxon>malvids</taxon>
        <taxon>Brassicales</taxon>
        <taxon>Brassicaceae</taxon>
        <taxon>Arabideae</taxon>
        <taxon>Arabis</taxon>
    </lineage>
</organism>
<evidence type="ECO:0008006" key="3">
    <source>
        <dbReference type="Google" id="ProtNLM"/>
    </source>
</evidence>
<name>A0A565BFG4_9BRAS</name>
<evidence type="ECO:0000313" key="1">
    <source>
        <dbReference type="EMBL" id="VVA99915.1"/>
    </source>
</evidence>
<comment type="caution">
    <text evidence="1">The sequence shown here is derived from an EMBL/GenBank/DDBJ whole genome shotgun (WGS) entry which is preliminary data.</text>
</comment>
<proteinExistence type="predicted"/>
<dbReference type="Proteomes" id="UP000489600">
    <property type="component" value="Unassembled WGS sequence"/>
</dbReference>
<accession>A0A565BFG4</accession>
<evidence type="ECO:0000313" key="2">
    <source>
        <dbReference type="Proteomes" id="UP000489600"/>
    </source>
</evidence>
<reference evidence="1" key="1">
    <citation type="submission" date="2019-07" db="EMBL/GenBank/DDBJ databases">
        <authorList>
            <person name="Dittberner H."/>
        </authorList>
    </citation>
    <scope>NUCLEOTIDE SEQUENCE [LARGE SCALE GENOMIC DNA]</scope>
</reference>
<gene>
    <name evidence="1" type="ORF">ANE_LOCUS10360</name>
</gene>
<protein>
    <recommendedName>
        <fullName evidence="3">NYN domain-containing protein</fullName>
    </recommendedName>
</protein>
<keyword evidence="2" id="KW-1185">Reference proteome</keyword>
<sequence>MFCDMSAYLNPDSVVEGDPNKVVIVRRKTDVADKYAMLGMYMEACRTPNILVISSDGDFINAIDRMITRGGISVMVAVHARFDLNSQFLHVPVATWIWSSENPNEETMIHNGHGLVREGYQLPQGRLNE</sequence>